<dbReference type="InterPro" id="IPR005110">
    <property type="entry name" value="MoeA_linker/N"/>
</dbReference>
<dbReference type="InterPro" id="IPR005111">
    <property type="entry name" value="MoeA_C_domain_IV"/>
</dbReference>
<keyword evidence="3" id="KW-1133">Transmembrane helix</keyword>
<reference evidence="5" key="1">
    <citation type="submission" date="2018-06" db="EMBL/GenBank/DDBJ databases">
        <authorList>
            <person name="Zhirakovskaya E."/>
        </authorList>
    </citation>
    <scope>NUCLEOTIDE SEQUENCE</scope>
</reference>
<dbReference type="PROSITE" id="PS01079">
    <property type="entry name" value="MOCF_BIOSYNTHESIS_2"/>
    <property type="match status" value="1"/>
</dbReference>
<dbReference type="SUPFAM" id="SSF53218">
    <property type="entry name" value="Molybdenum cofactor biosynthesis proteins"/>
    <property type="match status" value="1"/>
</dbReference>
<feature type="domain" description="MoaB/Mog" evidence="4">
    <location>
        <begin position="172"/>
        <end position="310"/>
    </location>
</feature>
<evidence type="ECO:0000256" key="2">
    <source>
        <dbReference type="ARBA" id="ARBA00023150"/>
    </source>
</evidence>
<dbReference type="InterPro" id="IPR008284">
    <property type="entry name" value="MoCF_biosynth_CS"/>
</dbReference>
<evidence type="ECO:0000313" key="5">
    <source>
        <dbReference type="EMBL" id="VAV86130.1"/>
    </source>
</evidence>
<evidence type="ECO:0000256" key="3">
    <source>
        <dbReference type="SAM" id="Phobius"/>
    </source>
</evidence>
<dbReference type="Gene3D" id="3.90.105.10">
    <property type="entry name" value="Molybdopterin biosynthesis moea protein, domain 2"/>
    <property type="match status" value="1"/>
</dbReference>
<dbReference type="Gene3D" id="2.40.340.10">
    <property type="entry name" value="MoeA, C-terminal, domain IV"/>
    <property type="match status" value="1"/>
</dbReference>
<dbReference type="SMART" id="SM00852">
    <property type="entry name" value="MoCF_biosynth"/>
    <property type="match status" value="1"/>
</dbReference>
<organism evidence="5">
    <name type="scientific">hydrothermal vent metagenome</name>
    <dbReference type="NCBI Taxonomy" id="652676"/>
    <lineage>
        <taxon>unclassified sequences</taxon>
        <taxon>metagenomes</taxon>
        <taxon>ecological metagenomes</taxon>
    </lineage>
</organism>
<proteinExistence type="predicted"/>
<evidence type="ECO:0000259" key="4">
    <source>
        <dbReference type="SMART" id="SM00852"/>
    </source>
</evidence>
<dbReference type="SUPFAM" id="SSF63867">
    <property type="entry name" value="MoeA C-terminal domain-like"/>
    <property type="match status" value="1"/>
</dbReference>
<dbReference type="EC" id="2.10.1.1" evidence="5"/>
<dbReference type="PANTHER" id="PTHR10192">
    <property type="entry name" value="MOLYBDOPTERIN BIOSYNTHESIS PROTEIN"/>
    <property type="match status" value="1"/>
</dbReference>
<keyword evidence="5" id="KW-0808">Transferase</keyword>
<keyword evidence="3" id="KW-0812">Transmembrane</keyword>
<dbReference type="GO" id="GO:0005829">
    <property type="term" value="C:cytosol"/>
    <property type="evidence" value="ECO:0007669"/>
    <property type="project" value="TreeGrafter"/>
</dbReference>
<dbReference type="GO" id="GO:0061599">
    <property type="term" value="F:molybdopterin molybdotransferase activity"/>
    <property type="evidence" value="ECO:0007669"/>
    <property type="project" value="UniProtKB-EC"/>
</dbReference>
<dbReference type="InterPro" id="IPR036425">
    <property type="entry name" value="MoaB/Mog-like_dom_sf"/>
</dbReference>
<dbReference type="NCBIfam" id="NF045515">
    <property type="entry name" value="Glp_gephyrin"/>
    <property type="match status" value="1"/>
</dbReference>
<dbReference type="Gene3D" id="3.40.980.10">
    <property type="entry name" value="MoaB/Mog-like domain"/>
    <property type="match status" value="1"/>
</dbReference>
<feature type="transmembrane region" description="Helical" evidence="3">
    <location>
        <begin position="145"/>
        <end position="166"/>
    </location>
</feature>
<sequence>MISVKQALEIVQNNIELKCASELKKVSESLNYVLYEDITSPINMPPFRQSAMDGYAVNLHKELTYTLIGEVKAGDNHHPILNKGDAIRIFTGAPVPDTANAVIMQEQVSVNNTILTTESPVTLNKNIRPLGEQVSKNQMALKKGVLLTPAAIAFITSLGITNIMVYKKPSVAIVVTGSELVKAGNPLIYGQIYESNTIMLTSTLKALGYQDITVHKVSDDYAKTVSLLNQVITNHDMALVSGGISVGDYDFVGKALQEIGVEQLFYKVKQKPGKPLFFGKKEDSVVFALPGNPAAALSCFYIYVYPALQKMSGHISFSLTKTKAKSLSNFIKRGDRPQFLKAIYQNDKVEILDGQNSSMLHTFALANAMVYVPEAINMIEIDDMVEVILLPIN</sequence>
<protein>
    <submittedName>
        <fullName evidence="5">Molybdopterin molybdenumtransferase</fullName>
        <ecNumber evidence="5">2.10.1.1</ecNumber>
    </submittedName>
</protein>
<dbReference type="InterPro" id="IPR038987">
    <property type="entry name" value="MoeA-like"/>
</dbReference>
<dbReference type="GO" id="GO:0006777">
    <property type="term" value="P:Mo-molybdopterin cofactor biosynthetic process"/>
    <property type="evidence" value="ECO:0007669"/>
    <property type="project" value="UniProtKB-KW"/>
</dbReference>
<dbReference type="NCBIfam" id="TIGR00177">
    <property type="entry name" value="molyb_syn"/>
    <property type="match status" value="1"/>
</dbReference>
<comment type="pathway">
    <text evidence="1">Cofactor biosynthesis; molybdopterin biosynthesis.</text>
</comment>
<keyword evidence="3" id="KW-0472">Membrane</keyword>
<dbReference type="Gene3D" id="2.170.190.11">
    <property type="entry name" value="Molybdopterin biosynthesis moea protein, domain 3"/>
    <property type="match status" value="1"/>
</dbReference>
<accession>A0A3B0QXP9</accession>
<dbReference type="EMBL" id="UOEB01000296">
    <property type="protein sequence ID" value="VAV86130.1"/>
    <property type="molecule type" value="Genomic_DNA"/>
</dbReference>
<dbReference type="CDD" id="cd00887">
    <property type="entry name" value="MoeA"/>
    <property type="match status" value="1"/>
</dbReference>
<gene>
    <name evidence="5" type="ORF">MNBD_BACTEROID02-1132</name>
</gene>
<dbReference type="InterPro" id="IPR036688">
    <property type="entry name" value="MoeA_C_domain_IV_sf"/>
</dbReference>
<dbReference type="Pfam" id="PF00994">
    <property type="entry name" value="MoCF_biosynth"/>
    <property type="match status" value="1"/>
</dbReference>
<name>A0A3B0QXP9_9ZZZZ</name>
<dbReference type="SUPFAM" id="SSF63882">
    <property type="entry name" value="MoeA N-terminal region -like"/>
    <property type="match status" value="1"/>
</dbReference>
<dbReference type="InterPro" id="IPR036135">
    <property type="entry name" value="MoeA_linker/N_sf"/>
</dbReference>
<dbReference type="AlphaFoldDB" id="A0A3B0QXP9"/>
<dbReference type="Pfam" id="PF03453">
    <property type="entry name" value="MoeA_N"/>
    <property type="match status" value="1"/>
</dbReference>
<dbReference type="PANTHER" id="PTHR10192:SF5">
    <property type="entry name" value="GEPHYRIN"/>
    <property type="match status" value="1"/>
</dbReference>
<dbReference type="Pfam" id="PF03454">
    <property type="entry name" value="MoeA_C"/>
    <property type="match status" value="1"/>
</dbReference>
<dbReference type="UniPathway" id="UPA00344"/>
<dbReference type="InterPro" id="IPR001453">
    <property type="entry name" value="MoaB/Mog_dom"/>
</dbReference>
<keyword evidence="2" id="KW-0501">Molybdenum cofactor biosynthesis</keyword>
<evidence type="ECO:0000256" key="1">
    <source>
        <dbReference type="ARBA" id="ARBA00005046"/>
    </source>
</evidence>